<feature type="active site" description="Proton donor/acceptor" evidence="7">
    <location>
        <position position="76"/>
    </location>
</feature>
<comment type="similarity">
    <text evidence="7">Belongs to the aspartate/glutamate racemases family.</text>
</comment>
<dbReference type="AlphaFoldDB" id="A0A1H8BR54"/>
<feature type="active site" description="Proton donor/acceptor" evidence="7">
    <location>
        <position position="190"/>
    </location>
</feature>
<dbReference type="HAMAP" id="MF_00258">
    <property type="entry name" value="Glu_racemase"/>
    <property type="match status" value="1"/>
</dbReference>
<evidence type="ECO:0000256" key="1">
    <source>
        <dbReference type="ARBA" id="ARBA00001602"/>
    </source>
</evidence>
<sequence>MMPEIFSPIAVFDSGIGGLTVLQALKKRYPQESYLYLGDTARLPYGTKSPEIVQRYSQSLCRILLNYNPSAIVIACNTASTHALEAVRALAAPLPVIGMIEPAAAAAIQATKNQHIGVIATFGTIRSGVYEKELKKINPHIKASSQACQMLVALAEEGWSSGPIATAIVRQYLDPIFDTAEAPDTLILGCTHFPVFEALFRDILGSSVTLINSGEAAATQLSGITGTRGQIKMLATDDPERFAANASKFFDQGLVAADIELIDVTAAS</sequence>
<dbReference type="GO" id="GO:0009252">
    <property type="term" value="P:peptidoglycan biosynthetic process"/>
    <property type="evidence" value="ECO:0007669"/>
    <property type="project" value="UniProtKB-UniRule"/>
</dbReference>
<feature type="binding site" evidence="7">
    <location>
        <begin position="77"/>
        <end position="78"/>
    </location>
    <ligand>
        <name>substrate</name>
    </ligand>
</feature>
<evidence type="ECO:0000256" key="7">
    <source>
        <dbReference type="HAMAP-Rule" id="MF_00258"/>
    </source>
</evidence>
<dbReference type="Pfam" id="PF01177">
    <property type="entry name" value="Asp_Glu_race"/>
    <property type="match status" value="1"/>
</dbReference>
<dbReference type="InterPro" id="IPR001920">
    <property type="entry name" value="Asp/Glu_race"/>
</dbReference>
<dbReference type="NCBIfam" id="TIGR00067">
    <property type="entry name" value="glut_race"/>
    <property type="match status" value="1"/>
</dbReference>
<organism evidence="8 9">
    <name type="scientific">Nitrosospira multiformis</name>
    <dbReference type="NCBI Taxonomy" id="1231"/>
    <lineage>
        <taxon>Bacteria</taxon>
        <taxon>Pseudomonadati</taxon>
        <taxon>Pseudomonadota</taxon>
        <taxon>Betaproteobacteria</taxon>
        <taxon>Nitrosomonadales</taxon>
        <taxon>Nitrosomonadaceae</taxon>
        <taxon>Nitrosospira</taxon>
    </lineage>
</organism>
<comment type="pathway">
    <text evidence="7">Cell wall biogenesis; peptidoglycan biosynthesis.</text>
</comment>
<dbReference type="PANTHER" id="PTHR21198">
    <property type="entry name" value="GLUTAMATE RACEMASE"/>
    <property type="match status" value="1"/>
</dbReference>
<evidence type="ECO:0000256" key="4">
    <source>
        <dbReference type="ARBA" id="ARBA00022984"/>
    </source>
</evidence>
<feature type="binding site" evidence="7">
    <location>
        <begin position="45"/>
        <end position="46"/>
    </location>
    <ligand>
        <name>substrate</name>
    </ligand>
</feature>
<dbReference type="SUPFAM" id="SSF53681">
    <property type="entry name" value="Aspartate/glutamate racemase"/>
    <property type="match status" value="2"/>
</dbReference>
<dbReference type="GO" id="GO:0071555">
    <property type="term" value="P:cell wall organization"/>
    <property type="evidence" value="ECO:0007669"/>
    <property type="project" value="UniProtKB-KW"/>
</dbReference>
<evidence type="ECO:0000313" key="9">
    <source>
        <dbReference type="Proteomes" id="UP000183898"/>
    </source>
</evidence>
<evidence type="ECO:0000256" key="6">
    <source>
        <dbReference type="ARBA" id="ARBA00023316"/>
    </source>
</evidence>
<evidence type="ECO:0000256" key="5">
    <source>
        <dbReference type="ARBA" id="ARBA00023235"/>
    </source>
</evidence>
<dbReference type="GO" id="GO:0008881">
    <property type="term" value="F:glutamate racemase activity"/>
    <property type="evidence" value="ECO:0007669"/>
    <property type="project" value="UniProtKB-UniRule"/>
</dbReference>
<keyword evidence="5 7" id="KW-0413">Isomerase</keyword>
<proteinExistence type="inferred from homology"/>
<dbReference type="Proteomes" id="UP000183898">
    <property type="component" value="Unassembled WGS sequence"/>
</dbReference>
<dbReference type="EC" id="5.1.1.3" evidence="2 7"/>
<keyword evidence="4 7" id="KW-0573">Peptidoglycan synthesis</keyword>
<name>A0A1H8BR54_9PROT</name>
<keyword evidence="6 7" id="KW-0961">Cell wall biogenesis/degradation</keyword>
<feature type="binding site" evidence="7">
    <location>
        <begin position="13"/>
        <end position="14"/>
    </location>
    <ligand>
        <name>substrate</name>
    </ligand>
</feature>
<accession>A0A1H8BR54</accession>
<dbReference type="EMBL" id="FOCT01000001">
    <property type="protein sequence ID" value="SEM85252.1"/>
    <property type="molecule type" value="Genomic_DNA"/>
</dbReference>
<comment type="function">
    <text evidence="7">Provides the (R)-glutamate required for cell wall biosynthesis.</text>
</comment>
<protein>
    <recommendedName>
        <fullName evidence="2 7">Glutamate racemase</fullName>
        <ecNumber evidence="2 7">5.1.1.3</ecNumber>
    </recommendedName>
</protein>
<dbReference type="PROSITE" id="PS00923">
    <property type="entry name" value="ASP_GLU_RACEMASE_1"/>
    <property type="match status" value="1"/>
</dbReference>
<evidence type="ECO:0000256" key="2">
    <source>
        <dbReference type="ARBA" id="ARBA00013090"/>
    </source>
</evidence>
<dbReference type="InterPro" id="IPR004391">
    <property type="entry name" value="Glu_race"/>
</dbReference>
<dbReference type="Gene3D" id="3.40.50.1860">
    <property type="match status" value="2"/>
</dbReference>
<dbReference type="InterPro" id="IPR015942">
    <property type="entry name" value="Asp/Glu/hydantoin_racemase"/>
</dbReference>
<gene>
    <name evidence="7" type="primary">murI</name>
    <name evidence="8" type="ORF">SAMN05216404_101324</name>
</gene>
<evidence type="ECO:0000256" key="3">
    <source>
        <dbReference type="ARBA" id="ARBA00022960"/>
    </source>
</evidence>
<feature type="binding site" evidence="7">
    <location>
        <begin position="191"/>
        <end position="192"/>
    </location>
    <ligand>
        <name>substrate</name>
    </ligand>
</feature>
<reference evidence="8 9" key="1">
    <citation type="submission" date="2016-10" db="EMBL/GenBank/DDBJ databases">
        <authorList>
            <person name="de Groot N.N."/>
        </authorList>
    </citation>
    <scope>NUCLEOTIDE SEQUENCE [LARGE SCALE GENOMIC DNA]</scope>
    <source>
        <strain evidence="8 9">Nl18</strain>
    </source>
</reference>
<dbReference type="RefSeq" id="WP_074743819.1">
    <property type="nucleotide sequence ID" value="NZ_FOCT01000001.1"/>
</dbReference>
<evidence type="ECO:0000313" key="8">
    <source>
        <dbReference type="EMBL" id="SEM85252.1"/>
    </source>
</evidence>
<dbReference type="PANTHER" id="PTHR21198:SF2">
    <property type="entry name" value="GLUTAMATE RACEMASE"/>
    <property type="match status" value="1"/>
</dbReference>
<dbReference type="GO" id="GO:0008360">
    <property type="term" value="P:regulation of cell shape"/>
    <property type="evidence" value="ECO:0007669"/>
    <property type="project" value="UniProtKB-KW"/>
</dbReference>
<keyword evidence="3 7" id="KW-0133">Cell shape</keyword>
<dbReference type="UniPathway" id="UPA00219"/>
<dbReference type="InterPro" id="IPR018187">
    <property type="entry name" value="Asp/Glu_racemase_AS_1"/>
</dbReference>
<comment type="catalytic activity">
    <reaction evidence="1 7">
        <text>L-glutamate = D-glutamate</text>
        <dbReference type="Rhea" id="RHEA:12813"/>
        <dbReference type="ChEBI" id="CHEBI:29985"/>
        <dbReference type="ChEBI" id="CHEBI:29986"/>
        <dbReference type="EC" id="5.1.1.3"/>
    </reaction>
</comment>
<dbReference type="FunFam" id="3.40.50.1860:FF:000001">
    <property type="entry name" value="Glutamate racemase"/>
    <property type="match status" value="1"/>
</dbReference>